<keyword evidence="3" id="KW-0847">Vitamin C</keyword>
<evidence type="ECO:0000256" key="4">
    <source>
        <dbReference type="ARBA" id="ARBA00022964"/>
    </source>
</evidence>
<organism evidence="8 9">
    <name type="scientific">Phaeocystidibacter luteus</name>
    <dbReference type="NCBI Taxonomy" id="911197"/>
    <lineage>
        <taxon>Bacteria</taxon>
        <taxon>Pseudomonadati</taxon>
        <taxon>Bacteroidota</taxon>
        <taxon>Flavobacteriia</taxon>
        <taxon>Flavobacteriales</taxon>
        <taxon>Phaeocystidibacteraceae</taxon>
        <taxon>Phaeocystidibacter</taxon>
    </lineage>
</organism>
<dbReference type="OrthoDB" id="9783171at2"/>
<reference evidence="8 9" key="1">
    <citation type="submission" date="2019-09" db="EMBL/GenBank/DDBJ databases">
        <title>Genomes of family Cryomorphaceae.</title>
        <authorList>
            <person name="Bowman J.P."/>
        </authorList>
    </citation>
    <scope>NUCLEOTIDE SEQUENCE [LARGE SCALE GENOMIC DNA]</scope>
    <source>
        <strain evidence="8 9">LMG 25704</strain>
    </source>
</reference>
<keyword evidence="4" id="KW-0223">Dioxygenase</keyword>
<comment type="cofactor">
    <cofactor evidence="1">
        <name>L-ascorbate</name>
        <dbReference type="ChEBI" id="CHEBI:38290"/>
    </cofactor>
</comment>
<dbReference type="GO" id="GO:0008198">
    <property type="term" value="F:ferrous iron binding"/>
    <property type="evidence" value="ECO:0007669"/>
    <property type="project" value="TreeGrafter"/>
</dbReference>
<dbReference type="AlphaFoldDB" id="A0A6N6RFW0"/>
<evidence type="ECO:0000256" key="3">
    <source>
        <dbReference type="ARBA" id="ARBA00022896"/>
    </source>
</evidence>
<keyword evidence="6" id="KW-0408">Iron</keyword>
<evidence type="ECO:0000256" key="5">
    <source>
        <dbReference type="ARBA" id="ARBA00023002"/>
    </source>
</evidence>
<dbReference type="SMART" id="SM00702">
    <property type="entry name" value="P4Hc"/>
    <property type="match status" value="1"/>
</dbReference>
<dbReference type="Pfam" id="PF13640">
    <property type="entry name" value="2OG-FeII_Oxy_3"/>
    <property type="match status" value="1"/>
</dbReference>
<name>A0A6N6RFW0_9FLAO</name>
<evidence type="ECO:0000313" key="8">
    <source>
        <dbReference type="EMBL" id="KAB2806831.1"/>
    </source>
</evidence>
<dbReference type="InterPro" id="IPR005123">
    <property type="entry name" value="Oxoglu/Fe-dep_dioxygenase_dom"/>
</dbReference>
<keyword evidence="9" id="KW-1185">Reference proteome</keyword>
<dbReference type="GO" id="GO:0031418">
    <property type="term" value="F:L-ascorbic acid binding"/>
    <property type="evidence" value="ECO:0007669"/>
    <property type="project" value="UniProtKB-KW"/>
</dbReference>
<dbReference type="InterPro" id="IPR006620">
    <property type="entry name" value="Pro_4_hyd_alph"/>
</dbReference>
<feature type="domain" description="Fe2OG dioxygenase" evidence="7">
    <location>
        <begin position="99"/>
        <end position="198"/>
    </location>
</feature>
<sequence>MTAHPLFNRIAEGLSADGWFTVPGFVSREDAIAIRDEAVSLREEGEFRRAGIGKQGEFQYDKSIRGDEIHWVDESEAISPVKEYLNRIADLQDYLNQTCFLGLRDFESHFAVYPVGTRYARHADRFKNNPHRIVSSVLYLNPDWEEADGGQLVIYQEDGKEVSILPEAGKLVCFRSELEHEVLPCNRARYSMTGWFLDQPLGLTFL</sequence>
<dbReference type="InterPro" id="IPR051559">
    <property type="entry name" value="HIF_prolyl_hydroxylases"/>
</dbReference>
<dbReference type="PANTHER" id="PTHR12907">
    <property type="entry name" value="EGL NINE HOMOLOG-RELATED"/>
    <property type="match status" value="1"/>
</dbReference>
<evidence type="ECO:0000259" key="7">
    <source>
        <dbReference type="PROSITE" id="PS51471"/>
    </source>
</evidence>
<dbReference type="GO" id="GO:0071456">
    <property type="term" value="P:cellular response to hypoxia"/>
    <property type="evidence" value="ECO:0007669"/>
    <property type="project" value="TreeGrafter"/>
</dbReference>
<evidence type="ECO:0000256" key="2">
    <source>
        <dbReference type="ARBA" id="ARBA00022723"/>
    </source>
</evidence>
<dbReference type="InterPro" id="IPR044862">
    <property type="entry name" value="Pro_4_hyd_alph_FE2OG_OXY"/>
</dbReference>
<keyword evidence="5" id="KW-0560">Oxidoreductase</keyword>
<evidence type="ECO:0000313" key="9">
    <source>
        <dbReference type="Proteomes" id="UP000468650"/>
    </source>
</evidence>
<proteinExistence type="predicted"/>
<dbReference type="Proteomes" id="UP000468650">
    <property type="component" value="Unassembled WGS sequence"/>
</dbReference>
<dbReference type="RefSeq" id="WP_151668347.1">
    <property type="nucleotide sequence ID" value="NZ_WBVO01000013.1"/>
</dbReference>
<evidence type="ECO:0000256" key="1">
    <source>
        <dbReference type="ARBA" id="ARBA00001961"/>
    </source>
</evidence>
<protein>
    <submittedName>
        <fullName evidence="8">2OG-Fe(II) oxygenase</fullName>
    </submittedName>
</protein>
<dbReference type="PROSITE" id="PS51471">
    <property type="entry name" value="FE2OG_OXY"/>
    <property type="match status" value="1"/>
</dbReference>
<dbReference type="EMBL" id="WBVO01000013">
    <property type="protein sequence ID" value="KAB2806831.1"/>
    <property type="molecule type" value="Genomic_DNA"/>
</dbReference>
<comment type="caution">
    <text evidence="8">The sequence shown here is derived from an EMBL/GenBank/DDBJ whole genome shotgun (WGS) entry which is preliminary data.</text>
</comment>
<dbReference type="PANTHER" id="PTHR12907:SF26">
    <property type="entry name" value="HIF PROLYL HYDROXYLASE, ISOFORM C"/>
    <property type="match status" value="1"/>
</dbReference>
<dbReference type="Gene3D" id="2.60.120.620">
    <property type="entry name" value="q2cbj1_9rhob like domain"/>
    <property type="match status" value="1"/>
</dbReference>
<evidence type="ECO:0000256" key="6">
    <source>
        <dbReference type="ARBA" id="ARBA00023004"/>
    </source>
</evidence>
<dbReference type="GO" id="GO:0031543">
    <property type="term" value="F:peptidyl-proline dioxygenase activity"/>
    <property type="evidence" value="ECO:0007669"/>
    <property type="project" value="TreeGrafter"/>
</dbReference>
<keyword evidence="2" id="KW-0479">Metal-binding</keyword>
<gene>
    <name evidence="8" type="ORF">F8C67_13260</name>
</gene>
<accession>A0A6N6RFW0</accession>